<keyword evidence="1" id="KW-0472">Membrane</keyword>
<keyword evidence="1" id="KW-1133">Transmembrane helix</keyword>
<dbReference type="eggNOG" id="ENOG5032TH6">
    <property type="taxonomic scope" value="Bacteria"/>
</dbReference>
<accession>I4Z4J3</accession>
<keyword evidence="1" id="KW-0812">Transmembrane</keyword>
<evidence type="ECO:0000256" key="1">
    <source>
        <dbReference type="SAM" id="Phobius"/>
    </source>
</evidence>
<name>I4Z4J3_9HYPH</name>
<proteinExistence type="predicted"/>
<gene>
    <name evidence="2" type="ORF">MicloDRAFT_00001230</name>
</gene>
<reference evidence="2 3" key="1">
    <citation type="submission" date="2012-02" db="EMBL/GenBank/DDBJ databases">
        <title>Improved High-Quality Draft sequence of Microvirga sp. WSM3557.</title>
        <authorList>
            <consortium name="US DOE Joint Genome Institute"/>
            <person name="Lucas S."/>
            <person name="Han J."/>
            <person name="Lapidus A."/>
            <person name="Cheng J.-F."/>
            <person name="Goodwin L."/>
            <person name="Pitluck S."/>
            <person name="Peters L."/>
            <person name="Zhang X."/>
            <person name="Detter J.C."/>
            <person name="Han C."/>
            <person name="Tapia R."/>
            <person name="Land M."/>
            <person name="Hauser L."/>
            <person name="Kyrpides N."/>
            <person name="Ivanova N."/>
            <person name="Pagani I."/>
            <person name="Brau L."/>
            <person name="Yates R."/>
            <person name="O'Hara G."/>
            <person name="Rui T."/>
            <person name="Howieson J."/>
            <person name="Reeve W."/>
            <person name="Woyke T."/>
        </authorList>
    </citation>
    <scope>NUCLEOTIDE SEQUENCE [LARGE SCALE GENOMIC DNA]</scope>
    <source>
        <strain evidence="2 3">WSM3557</strain>
    </source>
</reference>
<evidence type="ECO:0000313" key="3">
    <source>
        <dbReference type="Proteomes" id="UP000003947"/>
    </source>
</evidence>
<dbReference type="EMBL" id="JH660633">
    <property type="protein sequence ID" value="EIM31135.1"/>
    <property type="molecule type" value="Genomic_DNA"/>
</dbReference>
<dbReference type="RefSeq" id="WP_009488603.1">
    <property type="nucleotide sequence ID" value="NZ_CP141049.1"/>
</dbReference>
<evidence type="ECO:0000313" key="2">
    <source>
        <dbReference type="EMBL" id="EIM31135.1"/>
    </source>
</evidence>
<keyword evidence="3" id="KW-1185">Reference proteome</keyword>
<feature type="transmembrane region" description="Helical" evidence="1">
    <location>
        <begin position="27"/>
        <end position="46"/>
    </location>
</feature>
<sequence length="236" mass="25828">MPLAILLVVILIVARWFWNTITSTPWIVWTLIGIAGLITALIVWALNERRKWSKSPEGQRALKAQEEQRRKVTLVPEGFPAQPYLGTKDHGLLAVDPKGRQLAIGSPMGWSVFDYEDVFGAELDIGEGEIIKTSSSRSITGALVGGAAFGVAGAIVGGTGGKTTSVSTKVLQRMVLRIHVRDMEKPVREISFNVNQHGPDPKKEQQLGREWFARIQMIVDENDRLPAARGPKAGVA</sequence>
<dbReference type="Proteomes" id="UP000003947">
    <property type="component" value="Unassembled WGS sequence"/>
</dbReference>
<dbReference type="HOGENOM" id="CLU_1174335_0_0_5"/>
<dbReference type="PATRIC" id="fig|864069.3.peg.127"/>
<dbReference type="AlphaFoldDB" id="I4Z4J3"/>
<protein>
    <submittedName>
        <fullName evidence="2">Uncharacterized protein</fullName>
    </submittedName>
</protein>
<organism evidence="2 3">
    <name type="scientific">Microvirga lotononidis</name>
    <dbReference type="NCBI Taxonomy" id="864069"/>
    <lineage>
        <taxon>Bacteria</taxon>
        <taxon>Pseudomonadati</taxon>
        <taxon>Pseudomonadota</taxon>
        <taxon>Alphaproteobacteria</taxon>
        <taxon>Hyphomicrobiales</taxon>
        <taxon>Methylobacteriaceae</taxon>
        <taxon>Microvirga</taxon>
    </lineage>
</organism>